<dbReference type="Proteomes" id="UP001595921">
    <property type="component" value="Unassembled WGS sequence"/>
</dbReference>
<keyword evidence="6" id="KW-0456">Lyase</keyword>
<feature type="domain" description="HpcH/HpaI aldolase/citrate lyase" evidence="5">
    <location>
        <begin position="4"/>
        <end position="216"/>
    </location>
</feature>
<keyword evidence="2" id="KW-0479">Metal-binding</keyword>
<evidence type="ECO:0000256" key="4">
    <source>
        <dbReference type="SAM" id="MobiDB-lite"/>
    </source>
</evidence>
<gene>
    <name evidence="6" type="ORF">ACFO0N_00945</name>
</gene>
<reference evidence="6 7" key="1">
    <citation type="journal article" date="2019" name="Int. J. Syst. Evol. Microbiol.">
        <title>The Global Catalogue of Microorganisms (GCM) 10K type strain sequencing project: providing services to taxonomists for standard genome sequencing and annotation.</title>
        <authorList>
            <consortium name="The Broad Institute Genomics Platform"/>
            <consortium name="The Broad Institute Genome Sequencing Center for Infectious Disease"/>
            <person name="Wu L."/>
            <person name="Ma J."/>
        </authorList>
    </citation>
    <scope>NUCLEOTIDE SEQUENCE [LARGE SCALE GENOMIC DNA]</scope>
    <source>
        <strain evidence="6 7">CGMCC 1.12553</strain>
    </source>
</reference>
<dbReference type="Pfam" id="PF03328">
    <property type="entry name" value="HpcH_HpaI"/>
    <property type="match status" value="1"/>
</dbReference>
<dbReference type="GO" id="GO:0016829">
    <property type="term" value="F:lyase activity"/>
    <property type="evidence" value="ECO:0007669"/>
    <property type="project" value="UniProtKB-KW"/>
</dbReference>
<dbReference type="PANTHER" id="PTHR32308">
    <property type="entry name" value="LYASE BETA SUBUNIT, PUTATIVE (AFU_ORTHOLOGUE AFUA_4G13030)-RELATED"/>
    <property type="match status" value="1"/>
</dbReference>
<protein>
    <submittedName>
        <fullName evidence="6">HpcH/HpaI aldolase/citrate lyase family protein</fullName>
    </submittedName>
</protein>
<evidence type="ECO:0000313" key="7">
    <source>
        <dbReference type="Proteomes" id="UP001595921"/>
    </source>
</evidence>
<organism evidence="6 7">
    <name type="scientific">Halobium salinum</name>
    <dbReference type="NCBI Taxonomy" id="1364940"/>
    <lineage>
        <taxon>Archaea</taxon>
        <taxon>Methanobacteriati</taxon>
        <taxon>Methanobacteriota</taxon>
        <taxon>Stenosarchaea group</taxon>
        <taxon>Halobacteria</taxon>
        <taxon>Halobacteriales</taxon>
        <taxon>Haloferacaceae</taxon>
        <taxon>Halobium</taxon>
    </lineage>
</organism>
<evidence type="ECO:0000256" key="2">
    <source>
        <dbReference type="ARBA" id="ARBA00022723"/>
    </source>
</evidence>
<keyword evidence="7" id="KW-1185">Reference proteome</keyword>
<dbReference type="InterPro" id="IPR040442">
    <property type="entry name" value="Pyrv_kinase-like_dom_sf"/>
</dbReference>
<dbReference type="SUPFAM" id="SSF51621">
    <property type="entry name" value="Phosphoenolpyruvate/pyruvate domain"/>
    <property type="match status" value="1"/>
</dbReference>
<name>A0ABD5P7P9_9EURY</name>
<evidence type="ECO:0000259" key="5">
    <source>
        <dbReference type="Pfam" id="PF03328"/>
    </source>
</evidence>
<dbReference type="PIRSF" id="PIRSF015582">
    <property type="entry name" value="Cit_lyase_B"/>
    <property type="match status" value="1"/>
</dbReference>
<proteinExistence type="predicted"/>
<dbReference type="InterPro" id="IPR015813">
    <property type="entry name" value="Pyrv/PenolPyrv_kinase-like_dom"/>
</dbReference>
<dbReference type="Gene3D" id="3.20.20.60">
    <property type="entry name" value="Phosphoenolpyruvate-binding domains"/>
    <property type="match status" value="1"/>
</dbReference>
<dbReference type="EMBL" id="JBHSDS010000001">
    <property type="protein sequence ID" value="MFC4356511.1"/>
    <property type="molecule type" value="Genomic_DNA"/>
</dbReference>
<evidence type="ECO:0000256" key="3">
    <source>
        <dbReference type="ARBA" id="ARBA00022842"/>
    </source>
</evidence>
<comment type="caution">
    <text evidence="6">The sequence shown here is derived from an EMBL/GenBank/DDBJ whole genome shotgun (WGS) entry which is preliminary data.</text>
</comment>
<dbReference type="GO" id="GO:0046872">
    <property type="term" value="F:metal ion binding"/>
    <property type="evidence" value="ECO:0007669"/>
    <property type="project" value="UniProtKB-KW"/>
</dbReference>
<sequence length="301" mass="32108">MPRRSVLFSPGDRPELMRKAPRTGADTLVFDLEDAVAPSRKDEARKAVREVLADDDFDPDVEVCVRVDAAPEADLDALLVDELDGELDALMLPKVGGLDDVVRAEERLGRAGWELPVLALVEDAAGVLNAAEIARASATDALVFGAEDLAADLGATRTEEGTEVLYAREHVVVAAAAADVDAIDTVYTDFGDPEGLREETAFALGLGYDGKLAIHPSQVEVINDAFTPEPERVEWAERVLEARDEAEVEGRGVFQVDGEMIDAPLVAQAERIVARAAAADVGGDEGDGESGEDRTDDTTKD</sequence>
<evidence type="ECO:0000313" key="6">
    <source>
        <dbReference type="EMBL" id="MFC4356511.1"/>
    </source>
</evidence>
<dbReference type="AlphaFoldDB" id="A0ABD5P7P9"/>
<dbReference type="InterPro" id="IPR011206">
    <property type="entry name" value="Citrate_lyase_beta/mcl1/mcl2"/>
</dbReference>
<keyword evidence="3" id="KW-0460">Magnesium</keyword>
<feature type="region of interest" description="Disordered" evidence="4">
    <location>
        <begin position="277"/>
        <end position="301"/>
    </location>
</feature>
<feature type="compositionally biased region" description="Basic and acidic residues" evidence="4">
    <location>
        <begin position="291"/>
        <end position="301"/>
    </location>
</feature>
<dbReference type="PANTHER" id="PTHR32308:SF0">
    <property type="entry name" value="HPCH_HPAI ALDOLASE_CITRATE LYASE DOMAIN-CONTAINING PROTEIN"/>
    <property type="match status" value="1"/>
</dbReference>
<dbReference type="RefSeq" id="WP_267624864.1">
    <property type="nucleotide sequence ID" value="NZ_JAODIW010000010.1"/>
</dbReference>
<evidence type="ECO:0000256" key="1">
    <source>
        <dbReference type="ARBA" id="ARBA00001946"/>
    </source>
</evidence>
<dbReference type="InterPro" id="IPR005000">
    <property type="entry name" value="Aldolase/citrate-lyase_domain"/>
</dbReference>
<feature type="region of interest" description="Disordered" evidence="4">
    <location>
        <begin position="1"/>
        <end position="20"/>
    </location>
</feature>
<comment type="cofactor">
    <cofactor evidence="1">
        <name>Mg(2+)</name>
        <dbReference type="ChEBI" id="CHEBI:18420"/>
    </cofactor>
</comment>
<accession>A0ABD5P7P9</accession>